<evidence type="ECO:0000313" key="2">
    <source>
        <dbReference type="EnsemblPlants" id="TuG1812G0200003596.01.T01.cds243296"/>
    </source>
</evidence>
<dbReference type="AlphaFoldDB" id="A0A8R7PGG8"/>
<sequence>IQGLNALIRKTNNTHEEHMKGKKKQSAEETDSAEAENRASKNFISTWKDTEADWKS</sequence>
<dbReference type="Gramene" id="TuG1812G0200003596.01.T01">
    <property type="protein sequence ID" value="TuG1812G0200003596.01.T01.cds243296"/>
    <property type="gene ID" value="TuG1812G0200003596.01"/>
</dbReference>
<keyword evidence="3" id="KW-1185">Reference proteome</keyword>
<dbReference type="Proteomes" id="UP000015106">
    <property type="component" value="Chromosome 2"/>
</dbReference>
<organism evidence="2 3">
    <name type="scientific">Triticum urartu</name>
    <name type="common">Red wild einkorn</name>
    <name type="synonym">Crithodium urartu</name>
    <dbReference type="NCBI Taxonomy" id="4572"/>
    <lineage>
        <taxon>Eukaryota</taxon>
        <taxon>Viridiplantae</taxon>
        <taxon>Streptophyta</taxon>
        <taxon>Embryophyta</taxon>
        <taxon>Tracheophyta</taxon>
        <taxon>Spermatophyta</taxon>
        <taxon>Magnoliopsida</taxon>
        <taxon>Liliopsida</taxon>
        <taxon>Poales</taxon>
        <taxon>Poaceae</taxon>
        <taxon>BOP clade</taxon>
        <taxon>Pooideae</taxon>
        <taxon>Triticodae</taxon>
        <taxon>Triticeae</taxon>
        <taxon>Triticinae</taxon>
        <taxon>Triticum</taxon>
    </lineage>
</organism>
<name>A0A8R7PGG8_TRIUA</name>
<reference evidence="2" key="2">
    <citation type="submission" date="2018-03" db="EMBL/GenBank/DDBJ databases">
        <title>The Triticum urartu genome reveals the dynamic nature of wheat genome evolution.</title>
        <authorList>
            <person name="Ling H."/>
            <person name="Ma B."/>
            <person name="Shi X."/>
            <person name="Liu H."/>
            <person name="Dong L."/>
            <person name="Sun H."/>
            <person name="Cao Y."/>
            <person name="Gao Q."/>
            <person name="Zheng S."/>
            <person name="Li Y."/>
            <person name="Yu Y."/>
            <person name="Du H."/>
            <person name="Qi M."/>
            <person name="Li Y."/>
            <person name="Yu H."/>
            <person name="Cui Y."/>
            <person name="Wang N."/>
            <person name="Chen C."/>
            <person name="Wu H."/>
            <person name="Zhao Y."/>
            <person name="Zhang J."/>
            <person name="Li Y."/>
            <person name="Zhou W."/>
            <person name="Zhang B."/>
            <person name="Hu W."/>
            <person name="Eijk M."/>
            <person name="Tang J."/>
            <person name="Witsenboer H."/>
            <person name="Zhao S."/>
            <person name="Li Z."/>
            <person name="Zhang A."/>
            <person name="Wang D."/>
            <person name="Liang C."/>
        </authorList>
    </citation>
    <scope>NUCLEOTIDE SEQUENCE [LARGE SCALE GENOMIC DNA]</scope>
    <source>
        <strain evidence="2">cv. G1812</strain>
    </source>
</reference>
<evidence type="ECO:0000313" key="3">
    <source>
        <dbReference type="Proteomes" id="UP000015106"/>
    </source>
</evidence>
<reference evidence="2" key="3">
    <citation type="submission" date="2022-06" db="UniProtKB">
        <authorList>
            <consortium name="EnsemblPlants"/>
        </authorList>
    </citation>
    <scope>IDENTIFICATION</scope>
</reference>
<dbReference type="EnsemblPlants" id="TuG1812G0200003596.01.T01">
    <property type="protein sequence ID" value="TuG1812G0200003596.01.T01.cds243296"/>
    <property type="gene ID" value="TuG1812G0200003596.01"/>
</dbReference>
<evidence type="ECO:0000256" key="1">
    <source>
        <dbReference type="SAM" id="MobiDB-lite"/>
    </source>
</evidence>
<accession>A0A8R7PGG8</accession>
<reference evidence="3" key="1">
    <citation type="journal article" date="2013" name="Nature">
        <title>Draft genome of the wheat A-genome progenitor Triticum urartu.</title>
        <authorList>
            <person name="Ling H.Q."/>
            <person name="Zhao S."/>
            <person name="Liu D."/>
            <person name="Wang J."/>
            <person name="Sun H."/>
            <person name="Zhang C."/>
            <person name="Fan H."/>
            <person name="Li D."/>
            <person name="Dong L."/>
            <person name="Tao Y."/>
            <person name="Gao C."/>
            <person name="Wu H."/>
            <person name="Li Y."/>
            <person name="Cui Y."/>
            <person name="Guo X."/>
            <person name="Zheng S."/>
            <person name="Wang B."/>
            <person name="Yu K."/>
            <person name="Liang Q."/>
            <person name="Yang W."/>
            <person name="Lou X."/>
            <person name="Chen J."/>
            <person name="Feng M."/>
            <person name="Jian J."/>
            <person name="Zhang X."/>
            <person name="Luo G."/>
            <person name="Jiang Y."/>
            <person name="Liu J."/>
            <person name="Wang Z."/>
            <person name="Sha Y."/>
            <person name="Zhang B."/>
            <person name="Wu H."/>
            <person name="Tang D."/>
            <person name="Shen Q."/>
            <person name="Xue P."/>
            <person name="Zou S."/>
            <person name="Wang X."/>
            <person name="Liu X."/>
            <person name="Wang F."/>
            <person name="Yang Y."/>
            <person name="An X."/>
            <person name="Dong Z."/>
            <person name="Zhang K."/>
            <person name="Zhang X."/>
            <person name="Luo M.C."/>
            <person name="Dvorak J."/>
            <person name="Tong Y."/>
            <person name="Wang J."/>
            <person name="Yang H."/>
            <person name="Li Z."/>
            <person name="Wang D."/>
            <person name="Zhang A."/>
            <person name="Wang J."/>
        </authorList>
    </citation>
    <scope>NUCLEOTIDE SEQUENCE</scope>
    <source>
        <strain evidence="3">cv. G1812</strain>
    </source>
</reference>
<protein>
    <submittedName>
        <fullName evidence="2">Uncharacterized protein</fullName>
    </submittedName>
</protein>
<proteinExistence type="predicted"/>
<feature type="region of interest" description="Disordered" evidence="1">
    <location>
        <begin position="1"/>
        <end position="56"/>
    </location>
</feature>